<organism evidence="1">
    <name type="scientific">bioreactor metagenome</name>
    <dbReference type="NCBI Taxonomy" id="1076179"/>
    <lineage>
        <taxon>unclassified sequences</taxon>
        <taxon>metagenomes</taxon>
        <taxon>ecological metagenomes</taxon>
    </lineage>
</organism>
<gene>
    <name evidence="1" type="ORF">SDC9_90265</name>
</gene>
<sequence length="366" mass="40042">MKNIAFFSILILSVILATSCRDDDTPENVFELNEGQSNWNKRLLIQRPYSNVSGALSGEYCETNTGFLYVKGDTVTAYASLRLIPEYTYVFTSKNAGSTWIMENSQDGFIVSAAQIGEKSYALKQNSSGIYFGSGQQYGGSWTWTSMAGNAKNIRIMNADTLYAFGTDGIRVSENSGASWILKSTLNATDIQNYDENSMVGIFGSDIRVSDDLGANWTTISTVTQTLYSLYKNPGGDWFAGGKNGCILKSTDNGISWTQKFILTQIYTYSGPSQTLGFVFADATNGFAAISCPTAVNCGDDFDQMTGCLIRTLDGGETWTVNYRTEFIRYARLAIAEGPNVMALGAQYRDNFVSGIYVTLTTTFGD</sequence>
<protein>
    <recommendedName>
        <fullName evidence="2">Ycf48-like protein</fullName>
    </recommendedName>
</protein>
<dbReference type="PROSITE" id="PS51257">
    <property type="entry name" value="PROKAR_LIPOPROTEIN"/>
    <property type="match status" value="1"/>
</dbReference>
<comment type="caution">
    <text evidence="1">The sequence shown here is derived from an EMBL/GenBank/DDBJ whole genome shotgun (WGS) entry which is preliminary data.</text>
</comment>
<accession>A0A644ZT68</accession>
<evidence type="ECO:0008006" key="2">
    <source>
        <dbReference type="Google" id="ProtNLM"/>
    </source>
</evidence>
<dbReference type="AlphaFoldDB" id="A0A644ZT68"/>
<dbReference type="EMBL" id="VSSQ01010162">
    <property type="protein sequence ID" value="MPM43588.1"/>
    <property type="molecule type" value="Genomic_DNA"/>
</dbReference>
<dbReference type="InterPro" id="IPR015943">
    <property type="entry name" value="WD40/YVTN_repeat-like_dom_sf"/>
</dbReference>
<dbReference type="SUPFAM" id="SSF110296">
    <property type="entry name" value="Oligoxyloglucan reducing end-specific cellobiohydrolase"/>
    <property type="match status" value="1"/>
</dbReference>
<evidence type="ECO:0000313" key="1">
    <source>
        <dbReference type="EMBL" id="MPM43588.1"/>
    </source>
</evidence>
<name>A0A644ZT68_9ZZZZ</name>
<reference evidence="1" key="1">
    <citation type="submission" date="2019-08" db="EMBL/GenBank/DDBJ databases">
        <authorList>
            <person name="Kucharzyk K."/>
            <person name="Murdoch R.W."/>
            <person name="Higgins S."/>
            <person name="Loffler F."/>
        </authorList>
    </citation>
    <scope>NUCLEOTIDE SEQUENCE</scope>
</reference>
<proteinExistence type="predicted"/>
<dbReference type="Gene3D" id="2.130.10.10">
    <property type="entry name" value="YVTN repeat-like/Quinoprotein amine dehydrogenase"/>
    <property type="match status" value="1"/>
</dbReference>